<accession>A0A1R2CZ86</accession>
<sequence length="209" mass="22771">MESFLKGAGSSFLAIFISEIGDRTFIILAILAQKQSLSAIVLGNQIALTPLIIISAYLGNAVTLLPTFYLNLIATLAFLVFSFVSFYEAYKESSKNNDSDSSDSENEQEKLEPLLLQAGWWKVLIKTTLLIFMAELGDVSQFATLSLSMLFSPEAVIIGASLAMLLCGLLAVGLGRVIGKYVNEMWTNLFTGCLFLGFGIYSFAVMISE</sequence>
<feature type="transmembrane region" description="Helical" evidence="6">
    <location>
        <begin position="155"/>
        <end position="174"/>
    </location>
</feature>
<feature type="transmembrane region" description="Helical" evidence="6">
    <location>
        <begin position="12"/>
        <end position="32"/>
    </location>
</feature>
<gene>
    <name evidence="7" type="ORF">SteCoe_2510</name>
</gene>
<dbReference type="Proteomes" id="UP000187209">
    <property type="component" value="Unassembled WGS sequence"/>
</dbReference>
<organism evidence="7 8">
    <name type="scientific">Stentor coeruleus</name>
    <dbReference type="NCBI Taxonomy" id="5963"/>
    <lineage>
        <taxon>Eukaryota</taxon>
        <taxon>Sar</taxon>
        <taxon>Alveolata</taxon>
        <taxon>Ciliophora</taxon>
        <taxon>Postciliodesmatophora</taxon>
        <taxon>Heterotrichea</taxon>
        <taxon>Heterotrichida</taxon>
        <taxon>Stentoridae</taxon>
        <taxon>Stentor</taxon>
    </lineage>
</organism>
<evidence type="ECO:0000256" key="2">
    <source>
        <dbReference type="ARBA" id="ARBA00009190"/>
    </source>
</evidence>
<dbReference type="OrthoDB" id="442680at2759"/>
<dbReference type="EMBL" id="MPUH01000028">
    <property type="protein sequence ID" value="OMJ94312.1"/>
    <property type="molecule type" value="Genomic_DNA"/>
</dbReference>
<evidence type="ECO:0000256" key="3">
    <source>
        <dbReference type="ARBA" id="ARBA00022692"/>
    </source>
</evidence>
<reference evidence="7 8" key="1">
    <citation type="submission" date="2016-11" db="EMBL/GenBank/DDBJ databases">
        <title>The macronuclear genome of Stentor coeruleus: a giant cell with tiny introns.</title>
        <authorList>
            <person name="Slabodnick M."/>
            <person name="Ruby J.G."/>
            <person name="Reiff S.B."/>
            <person name="Swart E.C."/>
            <person name="Gosai S."/>
            <person name="Prabakaran S."/>
            <person name="Witkowska E."/>
            <person name="Larue G.E."/>
            <person name="Fisher S."/>
            <person name="Freeman R.M."/>
            <person name="Gunawardena J."/>
            <person name="Chu W."/>
            <person name="Stover N.A."/>
            <person name="Gregory B.D."/>
            <person name="Nowacki M."/>
            <person name="Derisi J."/>
            <person name="Roy S.W."/>
            <person name="Marshall W.F."/>
            <person name="Sood P."/>
        </authorList>
    </citation>
    <scope>NUCLEOTIDE SEQUENCE [LARGE SCALE GENOMIC DNA]</scope>
    <source>
        <strain evidence="7">WM001</strain>
    </source>
</reference>
<dbReference type="AlphaFoldDB" id="A0A1R2CZ86"/>
<keyword evidence="3 6" id="KW-0812">Transmembrane</keyword>
<feature type="transmembrane region" description="Helical" evidence="6">
    <location>
        <begin position="39"/>
        <end position="62"/>
    </location>
</feature>
<comment type="similarity">
    <text evidence="2 6">Belongs to the GDT1 family.</text>
</comment>
<dbReference type="GO" id="GO:0046873">
    <property type="term" value="F:metal ion transmembrane transporter activity"/>
    <property type="evidence" value="ECO:0007669"/>
    <property type="project" value="InterPro"/>
</dbReference>
<name>A0A1R2CZ86_9CILI</name>
<evidence type="ECO:0000256" key="4">
    <source>
        <dbReference type="ARBA" id="ARBA00022989"/>
    </source>
</evidence>
<comment type="subcellular location">
    <subcellularLocation>
        <location evidence="1 6">Membrane</location>
        <topology evidence="1 6">Multi-pass membrane protein</topology>
    </subcellularLocation>
</comment>
<comment type="caution">
    <text evidence="7">The sequence shown here is derived from an EMBL/GenBank/DDBJ whole genome shotgun (WGS) entry which is preliminary data.</text>
</comment>
<feature type="transmembrane region" description="Helical" evidence="6">
    <location>
        <begin position="123"/>
        <end position="143"/>
    </location>
</feature>
<protein>
    <recommendedName>
        <fullName evidence="6">GDT1 family protein</fullName>
    </recommendedName>
</protein>
<keyword evidence="8" id="KW-1185">Reference proteome</keyword>
<keyword evidence="4 6" id="KW-1133">Transmembrane helix</keyword>
<feature type="transmembrane region" description="Helical" evidence="6">
    <location>
        <begin position="68"/>
        <end position="87"/>
    </location>
</feature>
<dbReference type="PANTHER" id="PTHR12608:SF1">
    <property type="entry name" value="TRANSMEMBRANE PROTEIN 165"/>
    <property type="match status" value="1"/>
</dbReference>
<keyword evidence="5 6" id="KW-0472">Membrane</keyword>
<evidence type="ECO:0000256" key="5">
    <source>
        <dbReference type="ARBA" id="ARBA00023136"/>
    </source>
</evidence>
<dbReference type="PANTHER" id="PTHR12608">
    <property type="entry name" value="TRANSMEMBRANE PROTEIN HTP-1 RELATED"/>
    <property type="match status" value="1"/>
</dbReference>
<evidence type="ECO:0000313" key="8">
    <source>
        <dbReference type="Proteomes" id="UP000187209"/>
    </source>
</evidence>
<feature type="transmembrane region" description="Helical" evidence="6">
    <location>
        <begin position="186"/>
        <end position="207"/>
    </location>
</feature>
<evidence type="ECO:0000256" key="1">
    <source>
        <dbReference type="ARBA" id="ARBA00004141"/>
    </source>
</evidence>
<dbReference type="InterPro" id="IPR001727">
    <property type="entry name" value="GDT1-like"/>
</dbReference>
<evidence type="ECO:0000313" key="7">
    <source>
        <dbReference type="EMBL" id="OMJ94312.1"/>
    </source>
</evidence>
<dbReference type="GO" id="GO:0016020">
    <property type="term" value="C:membrane"/>
    <property type="evidence" value="ECO:0007669"/>
    <property type="project" value="UniProtKB-SubCell"/>
</dbReference>
<dbReference type="Pfam" id="PF01169">
    <property type="entry name" value="GDT1"/>
    <property type="match status" value="2"/>
</dbReference>
<evidence type="ECO:0000256" key="6">
    <source>
        <dbReference type="RuleBase" id="RU365102"/>
    </source>
</evidence>
<proteinExistence type="inferred from homology"/>